<feature type="compositionally biased region" description="Low complexity" evidence="1">
    <location>
        <begin position="24"/>
        <end position="44"/>
    </location>
</feature>
<feature type="region of interest" description="Disordered" evidence="1">
    <location>
        <begin position="1"/>
        <end position="71"/>
    </location>
</feature>
<name>A0AAV4DT57_9GAST</name>
<dbReference type="AlphaFoldDB" id="A0AAV4DT57"/>
<dbReference type="Proteomes" id="UP000735302">
    <property type="component" value="Unassembled WGS sequence"/>
</dbReference>
<gene>
    <name evidence="2" type="ORF">PoB_007402300</name>
</gene>
<comment type="caution">
    <text evidence="2">The sequence shown here is derived from an EMBL/GenBank/DDBJ whole genome shotgun (WGS) entry which is preliminary data.</text>
</comment>
<protein>
    <submittedName>
        <fullName evidence="2">Uncharacterized protein</fullName>
    </submittedName>
</protein>
<dbReference type="EMBL" id="BLXT01008339">
    <property type="protein sequence ID" value="GFO47518.1"/>
    <property type="molecule type" value="Genomic_DNA"/>
</dbReference>
<keyword evidence="3" id="KW-1185">Reference proteome</keyword>
<organism evidence="2 3">
    <name type="scientific">Plakobranchus ocellatus</name>
    <dbReference type="NCBI Taxonomy" id="259542"/>
    <lineage>
        <taxon>Eukaryota</taxon>
        <taxon>Metazoa</taxon>
        <taxon>Spiralia</taxon>
        <taxon>Lophotrochozoa</taxon>
        <taxon>Mollusca</taxon>
        <taxon>Gastropoda</taxon>
        <taxon>Heterobranchia</taxon>
        <taxon>Euthyneura</taxon>
        <taxon>Panpulmonata</taxon>
        <taxon>Sacoglossa</taxon>
        <taxon>Placobranchoidea</taxon>
        <taxon>Plakobranchidae</taxon>
        <taxon>Plakobranchus</taxon>
    </lineage>
</organism>
<proteinExistence type="predicted"/>
<sequence>MNDAKKKPGYVTSPLRSLSPEPLSSSSNNNNDDNNNKKYNSNNNTLRSPFGQGEMSSNTEAETCSSFYTLK</sequence>
<reference evidence="2 3" key="1">
    <citation type="journal article" date="2021" name="Elife">
        <title>Chloroplast acquisition without the gene transfer in kleptoplastic sea slugs, Plakobranchus ocellatus.</title>
        <authorList>
            <person name="Maeda T."/>
            <person name="Takahashi S."/>
            <person name="Yoshida T."/>
            <person name="Shimamura S."/>
            <person name="Takaki Y."/>
            <person name="Nagai Y."/>
            <person name="Toyoda A."/>
            <person name="Suzuki Y."/>
            <person name="Arimoto A."/>
            <person name="Ishii H."/>
            <person name="Satoh N."/>
            <person name="Nishiyama T."/>
            <person name="Hasebe M."/>
            <person name="Maruyama T."/>
            <person name="Minagawa J."/>
            <person name="Obokata J."/>
            <person name="Shigenobu S."/>
        </authorList>
    </citation>
    <scope>NUCLEOTIDE SEQUENCE [LARGE SCALE GENOMIC DNA]</scope>
</reference>
<feature type="compositionally biased region" description="Polar residues" evidence="1">
    <location>
        <begin position="54"/>
        <end position="71"/>
    </location>
</feature>
<evidence type="ECO:0000256" key="1">
    <source>
        <dbReference type="SAM" id="MobiDB-lite"/>
    </source>
</evidence>
<evidence type="ECO:0000313" key="2">
    <source>
        <dbReference type="EMBL" id="GFO47518.1"/>
    </source>
</evidence>
<accession>A0AAV4DT57</accession>
<evidence type="ECO:0000313" key="3">
    <source>
        <dbReference type="Proteomes" id="UP000735302"/>
    </source>
</evidence>